<protein>
    <recommendedName>
        <fullName evidence="2">histidine kinase</fullName>
        <ecNumber evidence="2">2.7.13.3</ecNumber>
    </recommendedName>
</protein>
<dbReference type="InterPro" id="IPR011990">
    <property type="entry name" value="TPR-like_helical_dom_sf"/>
</dbReference>
<dbReference type="InterPro" id="IPR011009">
    <property type="entry name" value="Kinase-like_dom_sf"/>
</dbReference>
<keyword evidence="5" id="KW-0547">Nucleotide-binding</keyword>
<evidence type="ECO:0000256" key="9">
    <source>
        <dbReference type="SAM" id="MobiDB-lite"/>
    </source>
</evidence>
<evidence type="ECO:0000259" key="11">
    <source>
        <dbReference type="PROSITE" id="PS50109"/>
    </source>
</evidence>
<dbReference type="SUPFAM" id="SSF56112">
    <property type="entry name" value="Protein kinase-like (PK-like)"/>
    <property type="match status" value="1"/>
</dbReference>
<dbReference type="SUPFAM" id="SSF52540">
    <property type="entry name" value="P-loop containing nucleoside triphosphate hydrolases"/>
    <property type="match status" value="1"/>
</dbReference>
<dbReference type="InterPro" id="IPR019734">
    <property type="entry name" value="TPR_rpt"/>
</dbReference>
<dbReference type="Pfam" id="PF07730">
    <property type="entry name" value="HisKA_3"/>
    <property type="match status" value="1"/>
</dbReference>
<evidence type="ECO:0000256" key="4">
    <source>
        <dbReference type="ARBA" id="ARBA00022679"/>
    </source>
</evidence>
<dbReference type="CDD" id="cd16917">
    <property type="entry name" value="HATPase_UhpB-NarQ-NarX-like"/>
    <property type="match status" value="1"/>
</dbReference>
<dbReference type="GO" id="GO:0046983">
    <property type="term" value="F:protein dimerization activity"/>
    <property type="evidence" value="ECO:0007669"/>
    <property type="project" value="InterPro"/>
</dbReference>
<dbReference type="InterPro" id="IPR041664">
    <property type="entry name" value="AAA_16"/>
</dbReference>
<dbReference type="SMART" id="SM00028">
    <property type="entry name" value="TPR"/>
    <property type="match status" value="2"/>
</dbReference>
<gene>
    <name evidence="12" type="primary">bphS</name>
</gene>
<keyword evidence="12" id="KW-0675">Receptor</keyword>
<feature type="region of interest" description="Disordered" evidence="9">
    <location>
        <begin position="157"/>
        <end position="177"/>
    </location>
</feature>
<name>A0A1N6N263_RHOGO</name>
<dbReference type="PROSITE" id="PS50011">
    <property type="entry name" value="PROTEIN_KINASE_DOM"/>
    <property type="match status" value="1"/>
</dbReference>
<feature type="domain" description="Protein kinase" evidence="10">
    <location>
        <begin position="3"/>
        <end position="260"/>
    </location>
</feature>
<feature type="domain" description="Histidine kinase" evidence="11">
    <location>
        <begin position="1489"/>
        <end position="1576"/>
    </location>
</feature>
<evidence type="ECO:0000256" key="1">
    <source>
        <dbReference type="ARBA" id="ARBA00000085"/>
    </source>
</evidence>
<dbReference type="InterPro" id="IPR011712">
    <property type="entry name" value="Sig_transdc_His_kin_sub3_dim/P"/>
</dbReference>
<dbReference type="SUPFAM" id="SSF55874">
    <property type="entry name" value="ATPase domain of HSP90 chaperone/DNA topoisomerase II/histidine kinase"/>
    <property type="match status" value="1"/>
</dbReference>
<dbReference type="GO" id="GO:0000155">
    <property type="term" value="F:phosphorelay sensor kinase activity"/>
    <property type="evidence" value="ECO:0007669"/>
    <property type="project" value="InterPro"/>
</dbReference>
<evidence type="ECO:0000256" key="6">
    <source>
        <dbReference type="ARBA" id="ARBA00022777"/>
    </source>
</evidence>
<dbReference type="InterPro" id="IPR050482">
    <property type="entry name" value="Sensor_HK_TwoCompSys"/>
</dbReference>
<evidence type="ECO:0000256" key="5">
    <source>
        <dbReference type="ARBA" id="ARBA00022741"/>
    </source>
</evidence>
<dbReference type="EMBL" id="LT706924">
    <property type="protein sequence ID" value="SIP85715.1"/>
    <property type="molecule type" value="Genomic_DNA"/>
</dbReference>
<dbReference type="Pfam" id="PF13191">
    <property type="entry name" value="AAA_16"/>
    <property type="match status" value="1"/>
</dbReference>
<dbReference type="EC" id="2.7.13.3" evidence="2"/>
<dbReference type="Gene3D" id="1.10.510.10">
    <property type="entry name" value="Transferase(Phosphotransferase) domain 1"/>
    <property type="match status" value="1"/>
</dbReference>
<dbReference type="InterPro" id="IPR027417">
    <property type="entry name" value="P-loop_NTPase"/>
</dbReference>
<evidence type="ECO:0000313" key="12">
    <source>
        <dbReference type="EMBL" id="SIP85715.1"/>
    </source>
</evidence>
<proteinExistence type="predicted"/>
<evidence type="ECO:0000256" key="2">
    <source>
        <dbReference type="ARBA" id="ARBA00012438"/>
    </source>
</evidence>
<dbReference type="Gene3D" id="1.25.40.10">
    <property type="entry name" value="Tetratricopeptide repeat domain"/>
    <property type="match status" value="1"/>
</dbReference>
<dbReference type="SMART" id="SM00220">
    <property type="entry name" value="S_TKc"/>
    <property type="match status" value="1"/>
</dbReference>
<evidence type="ECO:0000256" key="8">
    <source>
        <dbReference type="ARBA" id="ARBA00023012"/>
    </source>
</evidence>
<dbReference type="InterPro" id="IPR036890">
    <property type="entry name" value="HATPase_C_sf"/>
</dbReference>
<reference evidence="12" key="1">
    <citation type="submission" date="2016-12" db="EMBL/GenBank/DDBJ databases">
        <title>The bph gene cluster of Rhodococcus globerulus P6 encodes two regulatory proteins between the bphC1 and bphD genes.</title>
        <authorList>
            <person name="Kahl S."/>
            <person name="Hofer B."/>
        </authorList>
    </citation>
    <scope>NUCLEOTIDE SEQUENCE</scope>
    <source>
        <strain evidence="12">P6</strain>
    </source>
</reference>
<dbReference type="PROSITE" id="PS50109">
    <property type="entry name" value="HIS_KIN"/>
    <property type="match status" value="1"/>
</dbReference>
<dbReference type="InterPro" id="IPR005467">
    <property type="entry name" value="His_kinase_dom"/>
</dbReference>
<dbReference type="Gene3D" id="1.20.5.1930">
    <property type="match status" value="1"/>
</dbReference>
<organism evidence="12">
    <name type="scientific">Rhodococcus globerulus</name>
    <dbReference type="NCBI Taxonomy" id="33008"/>
    <lineage>
        <taxon>Bacteria</taxon>
        <taxon>Bacillati</taxon>
        <taxon>Actinomycetota</taxon>
        <taxon>Actinomycetes</taxon>
        <taxon>Mycobacteriales</taxon>
        <taxon>Nocardiaceae</taxon>
        <taxon>Rhodococcus</taxon>
    </lineage>
</organism>
<dbReference type="SUPFAM" id="SSF48452">
    <property type="entry name" value="TPR-like"/>
    <property type="match status" value="1"/>
</dbReference>
<sequence>MRFDTVKILGDSPGITTTLVVSGEDRERVVLRRLDLGRTWLWSRRWLEDEVEAIRRARLSHVIAPTIVHHGPDHIDLVRPFIEGMDVREWFASHPTRSFAEQLRIMATLFHALACLHRLGIAHGGVTPANIVLTENGELVLLDAGVTRVQLAATNDQPTTSSIGADRGDPSRNNGTGGFSADLFGAGLVLLESVAQANHTASVLRRTQPAGGDLTDLSRQFGLMGVPDQLRPVLTKLLDPVVAQRYQTAEEALGELEALMATGGDGTPPKGLLPRSDRAVPAAEPPLVGRHTELAALISCLDGAASGTGSVLCMLGDSGVGKSRLLEAVSEHAAQHSKVTVLRAAAFDQAPARPLGPFSSVFRDLAAHLRTHPSELQRVREELGELIVVVGDQVPELAGAFGGQAPSPEPGGWLFDAPGPAGPAAIARFLVTAFTPHRPGLIVLDDCQWADDLTWQVLEKFTELVVARRQRGLVSVSLIIACRPEVGRRVREGGLAELEFVDLLPLSDGDTRRLIRSINASMSDEAASHVVQLSRGNPLDALLLCQRLTHRSASSNVLAGASSQDALIAADVTTGERAQDGSGPDLMVETRLDLLSAPAMDALRQGAVLGRRFSLLLLASTLQITASEVSHRLQEAVRCGILREASNGAREELEFAHERLRKSVLRTMSDVARQALHLHAAVSMEARRSRSGDYDVAYHYACAGHPAAAVPFALRAGEAGLKRHALDVAESNLAIAEAGLASGDFGDRASDLGFRVHEGLGTVYMLRGNYDLAAKELARAHDLAGAQASTDAVRVATLLSELEFKVGRFAEAMRWRRRSMADLNLRVPGSGWGAWASVGWESVLLAFSWLIRPFRPRRKARGVADAERDRLAARIHYRLAYEWWFSRSPIWVCWAILRSARFSWSLGGRRERAQALATAALLSGAAPILAPLAMRLVNRSLRLRESSGDHWGVAQSHHFRGFVLLASNRYEEAIQAFDTAIAEFDMVGDRWEQVAAIIEKTLCMSRLGALRDAGALARETYWEAKRRGDRFGAGSALALWMIYLPGNVGIDTVMREIKAADPGDRHTVALLQAARAQYLFHTQQLGPALDAAKQADELLMGSGIRNHFLAPIITSHLQMLRLSLPVGSSWWTEERRHQAKTTRKILRRALCSAVLFRAERPAVWREFAMIAYGAGHRQIGHAALRAAARSARRSSAHGELAACAWVASHVGLAIWSGFPSEGTITRTVRELGLRVDRGIVEAAPGHDSLVTTASASYQALLNALTSLLAADEVSEVLDNVRDAILATTSARRVELRHTPVQDEEMDLSAGAEMRVTDRLVMPITQDNEGEVAVAAAFPLGEGTKHAPTMEVLVAIAGGVIERERFRHASMERMIAVQEAERGRIARDLHDEFGPLFAAAMSGIGILQRSTDPVERETATEVREILRAGITVARSVAWSLRPSGLDDLGLACSIEHYVEDFQARFPIRVDLTIRGNIPALPPAVATAVFRIVQEALTNVARHSGAREGSVMLVGSADSLRVVVEDNGAGFDVELAGERKSLGLVGVQERARLIGARLFVESSPNQGTTIMVEVPIKL</sequence>
<dbReference type="PANTHER" id="PTHR24421">
    <property type="entry name" value="NITRATE/NITRITE SENSOR PROTEIN NARX-RELATED"/>
    <property type="match status" value="1"/>
</dbReference>
<dbReference type="GO" id="GO:0005524">
    <property type="term" value="F:ATP binding"/>
    <property type="evidence" value="ECO:0007669"/>
    <property type="project" value="UniProtKB-KW"/>
</dbReference>
<accession>A0A1N6N263</accession>
<dbReference type="InterPro" id="IPR000719">
    <property type="entry name" value="Prot_kinase_dom"/>
</dbReference>
<evidence type="ECO:0000259" key="10">
    <source>
        <dbReference type="PROSITE" id="PS50011"/>
    </source>
</evidence>
<dbReference type="Gene3D" id="3.30.565.10">
    <property type="entry name" value="Histidine kinase-like ATPase, C-terminal domain"/>
    <property type="match status" value="1"/>
</dbReference>
<dbReference type="SMART" id="SM00387">
    <property type="entry name" value="HATPase_c"/>
    <property type="match status" value="1"/>
</dbReference>
<evidence type="ECO:0000256" key="7">
    <source>
        <dbReference type="ARBA" id="ARBA00022840"/>
    </source>
</evidence>
<keyword evidence="6 12" id="KW-0418">Kinase</keyword>
<keyword evidence="4" id="KW-0808">Transferase</keyword>
<dbReference type="Pfam" id="PF02518">
    <property type="entry name" value="HATPase_c"/>
    <property type="match status" value="1"/>
</dbReference>
<keyword evidence="3" id="KW-0597">Phosphoprotein</keyword>
<dbReference type="GO" id="GO:0016020">
    <property type="term" value="C:membrane"/>
    <property type="evidence" value="ECO:0007669"/>
    <property type="project" value="InterPro"/>
</dbReference>
<evidence type="ECO:0000256" key="3">
    <source>
        <dbReference type="ARBA" id="ARBA00022553"/>
    </source>
</evidence>
<comment type="catalytic activity">
    <reaction evidence="1">
        <text>ATP + protein L-histidine = ADP + protein N-phospho-L-histidine.</text>
        <dbReference type="EC" id="2.7.13.3"/>
    </reaction>
</comment>
<keyword evidence="7" id="KW-0067">ATP-binding</keyword>
<dbReference type="InterPro" id="IPR003594">
    <property type="entry name" value="HATPase_dom"/>
</dbReference>
<dbReference type="PANTHER" id="PTHR24421:SF10">
    <property type="entry name" value="NITRATE_NITRITE SENSOR PROTEIN NARQ"/>
    <property type="match status" value="1"/>
</dbReference>
<dbReference type="Gene3D" id="3.40.50.300">
    <property type="entry name" value="P-loop containing nucleotide triphosphate hydrolases"/>
    <property type="match status" value="1"/>
</dbReference>
<keyword evidence="8" id="KW-0902">Two-component regulatory system</keyword>
<dbReference type="Pfam" id="PF00069">
    <property type="entry name" value="Pkinase"/>
    <property type="match status" value="1"/>
</dbReference>